<name>A0A9N8DCH2_9STRA</name>
<accession>A0A9N8DCH2</accession>
<proteinExistence type="predicted"/>
<protein>
    <submittedName>
        <fullName evidence="2">Uncharacterized protein</fullName>
    </submittedName>
</protein>
<dbReference type="Proteomes" id="UP001153069">
    <property type="component" value="Unassembled WGS sequence"/>
</dbReference>
<feature type="compositionally biased region" description="Basic and acidic residues" evidence="1">
    <location>
        <begin position="185"/>
        <end position="205"/>
    </location>
</feature>
<feature type="compositionally biased region" description="Low complexity" evidence="1">
    <location>
        <begin position="99"/>
        <end position="122"/>
    </location>
</feature>
<comment type="caution">
    <text evidence="2">The sequence shown here is derived from an EMBL/GenBank/DDBJ whole genome shotgun (WGS) entry which is preliminary data.</text>
</comment>
<feature type="compositionally biased region" description="Polar residues" evidence="1">
    <location>
        <begin position="64"/>
        <end position="73"/>
    </location>
</feature>
<reference evidence="2" key="1">
    <citation type="submission" date="2020-06" db="EMBL/GenBank/DDBJ databases">
        <authorList>
            <consortium name="Plant Systems Biology data submission"/>
        </authorList>
    </citation>
    <scope>NUCLEOTIDE SEQUENCE</scope>
    <source>
        <strain evidence="2">D6</strain>
    </source>
</reference>
<organism evidence="2 3">
    <name type="scientific">Seminavis robusta</name>
    <dbReference type="NCBI Taxonomy" id="568900"/>
    <lineage>
        <taxon>Eukaryota</taxon>
        <taxon>Sar</taxon>
        <taxon>Stramenopiles</taxon>
        <taxon>Ochrophyta</taxon>
        <taxon>Bacillariophyta</taxon>
        <taxon>Bacillariophyceae</taxon>
        <taxon>Bacillariophycidae</taxon>
        <taxon>Naviculales</taxon>
        <taxon>Naviculaceae</taxon>
        <taxon>Seminavis</taxon>
    </lineage>
</organism>
<dbReference type="EMBL" id="CAICTM010000083">
    <property type="protein sequence ID" value="CAB9500448.1"/>
    <property type="molecule type" value="Genomic_DNA"/>
</dbReference>
<feature type="compositionally biased region" description="Low complexity" evidence="1">
    <location>
        <begin position="80"/>
        <end position="89"/>
    </location>
</feature>
<keyword evidence="3" id="KW-1185">Reference proteome</keyword>
<feature type="region of interest" description="Disordered" evidence="1">
    <location>
        <begin position="1"/>
        <end position="134"/>
    </location>
</feature>
<dbReference type="AlphaFoldDB" id="A0A9N8DCH2"/>
<feature type="compositionally biased region" description="Low complexity" evidence="1">
    <location>
        <begin position="51"/>
        <end position="63"/>
    </location>
</feature>
<sequence length="222" mass="24130">MMKEESPAPTKQGGEERSGFNEEYESLADHEVADINPFASKHHRPLVLMRSSSNSSAGSSSTSPTGLRANSFSPFDPMMAQAAAASSTSGRNPTRKNRPLNSLLDDSRSSDGSPPLQQQQPQSTVRMTQPSGMAGFLEMEEEPTRFRESAEAARVLEEQDDLIDFTPADEPIQTTSGLLLTHRRSSAEKRADKGKSYSRGNDSRSSDGSPPLQQQQPQSQCA</sequence>
<evidence type="ECO:0000313" key="2">
    <source>
        <dbReference type="EMBL" id="CAB9500448.1"/>
    </source>
</evidence>
<evidence type="ECO:0000313" key="3">
    <source>
        <dbReference type="Proteomes" id="UP001153069"/>
    </source>
</evidence>
<evidence type="ECO:0000256" key="1">
    <source>
        <dbReference type="SAM" id="MobiDB-lite"/>
    </source>
</evidence>
<feature type="compositionally biased region" description="Low complexity" evidence="1">
    <location>
        <begin position="206"/>
        <end position="222"/>
    </location>
</feature>
<gene>
    <name evidence="2" type="ORF">SEMRO_84_G044710.1</name>
</gene>
<feature type="region of interest" description="Disordered" evidence="1">
    <location>
        <begin position="161"/>
        <end position="222"/>
    </location>
</feature>